<proteinExistence type="predicted"/>
<evidence type="ECO:0000313" key="2">
    <source>
        <dbReference type="EMBL" id="MEC5341282.1"/>
    </source>
</evidence>
<organism evidence="2 3">
    <name type="scientific">Brenneria populi</name>
    <dbReference type="NCBI Taxonomy" id="1505588"/>
    <lineage>
        <taxon>Bacteria</taxon>
        <taxon>Pseudomonadati</taxon>
        <taxon>Pseudomonadota</taxon>
        <taxon>Gammaproteobacteria</taxon>
        <taxon>Enterobacterales</taxon>
        <taxon>Pectobacteriaceae</taxon>
        <taxon>Brenneria</taxon>
    </lineage>
</organism>
<keyword evidence="3" id="KW-1185">Reference proteome</keyword>
<dbReference type="PANTHER" id="PTHR40265">
    <property type="entry name" value="BLL2707 PROTEIN"/>
    <property type="match status" value="1"/>
</dbReference>
<dbReference type="Proteomes" id="UP001309705">
    <property type="component" value="Unassembled WGS sequence"/>
</dbReference>
<evidence type="ECO:0000259" key="1">
    <source>
        <dbReference type="Pfam" id="PF13468"/>
    </source>
</evidence>
<dbReference type="PANTHER" id="PTHR40265:SF1">
    <property type="entry name" value="GLYOXALASE-LIKE DOMAIN-CONTAINING PROTEIN"/>
    <property type="match status" value="1"/>
</dbReference>
<feature type="domain" description="Glyoxalase-like" evidence="1">
    <location>
        <begin position="7"/>
        <end position="184"/>
    </location>
</feature>
<sequence>MSLKPVVDHVVINVAQHLDEAHAQFQRLGFQLTPRGHHSMGSSNHLAIFNQNYLELLGYEARNADKRQMLQDTPLGLAGLVWKTQDSDAVYQHLAATGLAGDPPASFYRPVELADSSRPEARFRTVRLAAERVKNGISFFCQHETPELVWRPEWQIHPNGVTDIIGFVIAAEDPRAVADLYGTLFDPALIQPDGEGGYRLPAGRTTVTFITPQRARALYGEVAVGEQGTERMVALEFAVSSPADSARYLQQQGIALQARSDARFLVAASEAFNIALLFSAD</sequence>
<dbReference type="Gene3D" id="3.10.180.10">
    <property type="entry name" value="2,3-Dihydroxybiphenyl 1,2-Dioxygenase, domain 1"/>
    <property type="match status" value="1"/>
</dbReference>
<dbReference type="InterPro" id="IPR025870">
    <property type="entry name" value="Glyoxalase-like_dom"/>
</dbReference>
<gene>
    <name evidence="2" type="ORF">VSX58_01475</name>
</gene>
<protein>
    <submittedName>
        <fullName evidence="2">VOC family protein</fullName>
    </submittedName>
</protein>
<dbReference type="InterPro" id="IPR029068">
    <property type="entry name" value="Glyas_Bleomycin-R_OHBP_Dase"/>
</dbReference>
<comment type="caution">
    <text evidence="2">The sequence shown here is derived from an EMBL/GenBank/DDBJ whole genome shotgun (WGS) entry which is preliminary data.</text>
</comment>
<name>A0ABU6JLH2_9GAMM</name>
<dbReference type="EMBL" id="JAYWTM010000001">
    <property type="protein sequence ID" value="MEC5341282.1"/>
    <property type="molecule type" value="Genomic_DNA"/>
</dbReference>
<evidence type="ECO:0000313" key="3">
    <source>
        <dbReference type="Proteomes" id="UP001309705"/>
    </source>
</evidence>
<accession>A0ABU6JLH2</accession>
<dbReference type="RefSeq" id="WP_327616486.1">
    <property type="nucleotide sequence ID" value="NZ_JAYWTM010000001.1"/>
</dbReference>
<reference evidence="2 3" key="1">
    <citation type="journal article" date="2017" name="Int. J. Syst. Evol. Microbiol.">
        <title>Brenneria populi subsp. brevivirga subsp. nov. isolated from symptomatic bark of Populus x euramericana canker, and description of Brenneria populi subsp. populi subsp. nov.</title>
        <authorList>
            <person name="Zheng M.H."/>
            <person name="Piao C.G."/>
            <person name="Xue H."/>
            <person name="Guo M.W."/>
            <person name="Li Y."/>
        </authorList>
    </citation>
    <scope>NUCLEOTIDE SEQUENCE [LARGE SCALE GENOMIC DNA]</scope>
    <source>
        <strain evidence="2 3">D9-5</strain>
    </source>
</reference>
<dbReference type="Pfam" id="PF13468">
    <property type="entry name" value="Glyoxalase_3"/>
    <property type="match status" value="1"/>
</dbReference>
<dbReference type="SUPFAM" id="SSF54593">
    <property type="entry name" value="Glyoxalase/Bleomycin resistance protein/Dihydroxybiphenyl dioxygenase"/>
    <property type="match status" value="1"/>
</dbReference>